<feature type="compositionally biased region" description="Polar residues" evidence="3">
    <location>
        <begin position="10"/>
        <end position="21"/>
    </location>
</feature>
<evidence type="ECO:0000313" key="5">
    <source>
        <dbReference type="EMBL" id="KAG4425935.1"/>
    </source>
</evidence>
<feature type="region of interest" description="Disordered" evidence="3">
    <location>
        <begin position="575"/>
        <end position="600"/>
    </location>
</feature>
<dbReference type="GO" id="GO:0006139">
    <property type="term" value="P:nucleobase-containing compound metabolic process"/>
    <property type="evidence" value="ECO:0007669"/>
    <property type="project" value="InterPro"/>
</dbReference>
<dbReference type="AlphaFoldDB" id="A0A8H7WJF1"/>
<dbReference type="PANTHER" id="PTHR13620">
    <property type="entry name" value="3-5 EXONUCLEASE"/>
    <property type="match status" value="1"/>
</dbReference>
<gene>
    <name evidence="5" type="ORF">IFR04_000879</name>
</gene>
<feature type="compositionally biased region" description="Polar residues" evidence="3">
    <location>
        <begin position="29"/>
        <end position="47"/>
    </location>
</feature>
<dbReference type="GO" id="GO:0005737">
    <property type="term" value="C:cytoplasm"/>
    <property type="evidence" value="ECO:0007669"/>
    <property type="project" value="TreeGrafter"/>
</dbReference>
<proteinExistence type="predicted"/>
<reference evidence="5" key="1">
    <citation type="submission" date="2021-02" db="EMBL/GenBank/DDBJ databases">
        <title>Genome sequence Cadophora malorum strain M34.</title>
        <authorList>
            <person name="Stefanovic E."/>
            <person name="Vu D."/>
            <person name="Scully C."/>
            <person name="Dijksterhuis J."/>
            <person name="Roader J."/>
            <person name="Houbraken J."/>
        </authorList>
    </citation>
    <scope>NUCLEOTIDE SEQUENCE</scope>
    <source>
        <strain evidence="5">M34</strain>
    </source>
</reference>
<dbReference type="Gene3D" id="3.30.420.10">
    <property type="entry name" value="Ribonuclease H-like superfamily/Ribonuclease H"/>
    <property type="match status" value="1"/>
</dbReference>
<dbReference type="GO" id="GO:0008408">
    <property type="term" value="F:3'-5' exonuclease activity"/>
    <property type="evidence" value="ECO:0007669"/>
    <property type="project" value="InterPro"/>
</dbReference>
<dbReference type="Proteomes" id="UP000664132">
    <property type="component" value="Unassembled WGS sequence"/>
</dbReference>
<evidence type="ECO:0000256" key="2">
    <source>
        <dbReference type="ARBA" id="ARBA00022801"/>
    </source>
</evidence>
<feature type="domain" description="3'-5' exonuclease" evidence="4">
    <location>
        <begin position="255"/>
        <end position="442"/>
    </location>
</feature>
<dbReference type="CDD" id="cd06141">
    <property type="entry name" value="WRN_exo"/>
    <property type="match status" value="1"/>
</dbReference>
<keyword evidence="2" id="KW-0378">Hydrolase</keyword>
<evidence type="ECO:0000256" key="1">
    <source>
        <dbReference type="ARBA" id="ARBA00022722"/>
    </source>
</evidence>
<name>A0A8H7WJF1_9HELO</name>
<dbReference type="PANTHER" id="PTHR13620:SF104">
    <property type="entry name" value="EXONUCLEASE 3'-5' DOMAIN-CONTAINING PROTEIN 2"/>
    <property type="match status" value="1"/>
</dbReference>
<dbReference type="InterPro" id="IPR051132">
    <property type="entry name" value="3-5_Exonuclease_domain"/>
</dbReference>
<evidence type="ECO:0000256" key="3">
    <source>
        <dbReference type="SAM" id="MobiDB-lite"/>
    </source>
</evidence>
<feature type="compositionally biased region" description="Basic and acidic residues" evidence="3">
    <location>
        <begin position="494"/>
        <end position="510"/>
    </location>
</feature>
<feature type="compositionally biased region" description="Basic and acidic residues" evidence="3">
    <location>
        <begin position="193"/>
        <end position="202"/>
    </location>
</feature>
<dbReference type="Pfam" id="PF01612">
    <property type="entry name" value="DNA_pol_A_exo1"/>
    <property type="match status" value="1"/>
</dbReference>
<evidence type="ECO:0000313" key="6">
    <source>
        <dbReference type="Proteomes" id="UP000664132"/>
    </source>
</evidence>
<dbReference type="GO" id="GO:0003676">
    <property type="term" value="F:nucleic acid binding"/>
    <property type="evidence" value="ECO:0007669"/>
    <property type="project" value="InterPro"/>
</dbReference>
<evidence type="ECO:0000259" key="4">
    <source>
        <dbReference type="SMART" id="SM00474"/>
    </source>
</evidence>
<keyword evidence="6" id="KW-1185">Reference proteome</keyword>
<dbReference type="InterPro" id="IPR036397">
    <property type="entry name" value="RNaseH_sf"/>
</dbReference>
<comment type="caution">
    <text evidence="5">The sequence shown here is derived from an EMBL/GenBank/DDBJ whole genome shotgun (WGS) entry which is preliminary data.</text>
</comment>
<accession>A0A8H7WJF1</accession>
<keyword evidence="1" id="KW-0540">Nuclease</keyword>
<feature type="compositionally biased region" description="Acidic residues" evidence="3">
    <location>
        <begin position="471"/>
        <end position="485"/>
    </location>
</feature>
<protein>
    <recommendedName>
        <fullName evidence="4">3'-5' exonuclease domain-containing protein</fullName>
    </recommendedName>
</protein>
<feature type="region of interest" description="Disordered" evidence="3">
    <location>
        <begin position="471"/>
        <end position="514"/>
    </location>
</feature>
<dbReference type="OrthoDB" id="1920326at2759"/>
<dbReference type="InterPro" id="IPR002562">
    <property type="entry name" value="3'-5'_exonuclease_dom"/>
</dbReference>
<feature type="region of interest" description="Disordered" evidence="3">
    <location>
        <begin position="129"/>
        <end position="212"/>
    </location>
</feature>
<feature type="region of interest" description="Disordered" evidence="3">
    <location>
        <begin position="1"/>
        <end position="47"/>
    </location>
</feature>
<dbReference type="FunFam" id="3.30.420.10:FF:000100">
    <property type="entry name" value="3'-5' exonuclease/helicase (Wrn), putative"/>
    <property type="match status" value="1"/>
</dbReference>
<organism evidence="5 6">
    <name type="scientific">Cadophora malorum</name>
    <dbReference type="NCBI Taxonomy" id="108018"/>
    <lineage>
        <taxon>Eukaryota</taxon>
        <taxon>Fungi</taxon>
        <taxon>Dikarya</taxon>
        <taxon>Ascomycota</taxon>
        <taxon>Pezizomycotina</taxon>
        <taxon>Leotiomycetes</taxon>
        <taxon>Helotiales</taxon>
        <taxon>Ploettnerulaceae</taxon>
        <taxon>Cadophora</taxon>
    </lineage>
</organism>
<dbReference type="SUPFAM" id="SSF53098">
    <property type="entry name" value="Ribonuclease H-like"/>
    <property type="match status" value="1"/>
</dbReference>
<dbReference type="SMART" id="SM00474">
    <property type="entry name" value="35EXOc"/>
    <property type="match status" value="1"/>
</dbReference>
<dbReference type="EMBL" id="JAFJYH010000006">
    <property type="protein sequence ID" value="KAG4425935.1"/>
    <property type="molecule type" value="Genomic_DNA"/>
</dbReference>
<dbReference type="GO" id="GO:0005634">
    <property type="term" value="C:nucleus"/>
    <property type="evidence" value="ECO:0007669"/>
    <property type="project" value="TreeGrafter"/>
</dbReference>
<dbReference type="InterPro" id="IPR012337">
    <property type="entry name" value="RNaseH-like_sf"/>
</dbReference>
<sequence length="704" mass="78180">MNSRKKDSANAASGTMRSTASRMGGRVLSTPTRANSTPPSNRTWSPNNGIVFSGTWSPNHGIVFRPAAGTPRSMSTNAVEDMRQEHLLHSQAEDGYVMASADTTALECRSIISTKAMAAADPQGICTANLQPSKDQKAPEVKLPVSKPELVTSMPDKPKKGTVTKSRDSKSTGTSESKSDSAKPALEIGASEVKSEPEREDPAQNELPETTTTLKMTEELFRAAKNAEPGSMESYWSHRLYRGPLVNGKQQKTTVHYCKSIHTTERVLKLHFAESKVIGFDIEWKENAYRSSNARQNVSLIQIANEERVALFHVALYPKEELVSPTFKKMMEDSSITKVGVSIKADCTRLRKHLGIDTKGMLELSHLYKLVKFSERKEFGEINRRLVSLAKQTQEHLHLPMYKGDVRISDWSKKLSLEQIMYAASDSYAGLQLFYTLEMKRLALNPTPPRPYHAELNLPIRIAEGVEIPSDAEAEEAEPEPEDAAQEATATSSDSKHLSEKELEEAKESVSMEDPELEYALSGYPLLPTTSDSEESPSLIRKIGVPDPSPKTSLFSSYTNPLVHAAEVLASCHLDTPNTQNPKRRLNPHHPLPSSSRSAHHLRGRNLRTYFLWYENPDLSLTEIGAMLRSPPLSERSVAVGILEAVRVEGVEFENGRLREVLGVWRRWGNRWVVGTRYGRLEEECGYVVGEGEDGNGKDQSEGE</sequence>